<feature type="domain" description="Transglutaminase-like" evidence="2">
    <location>
        <begin position="403"/>
        <end position="474"/>
    </location>
</feature>
<dbReference type="InterPro" id="IPR038765">
    <property type="entry name" value="Papain-like_cys_pep_sf"/>
</dbReference>
<dbReference type="Pfam" id="PF11992">
    <property type="entry name" value="TgpA_N"/>
    <property type="match status" value="1"/>
</dbReference>
<dbReference type="AlphaFoldDB" id="A0A2U1CZQ1"/>
<protein>
    <submittedName>
        <fullName evidence="3">Transglutaminase-like putative cysteine protease</fullName>
    </submittedName>
</protein>
<feature type="transmembrane region" description="Helical" evidence="1">
    <location>
        <begin position="29"/>
        <end position="46"/>
    </location>
</feature>
<dbReference type="PANTHER" id="PTHR42736:SF1">
    <property type="entry name" value="PROTEIN-GLUTAMINE GAMMA-GLUTAMYLTRANSFERASE"/>
    <property type="match status" value="1"/>
</dbReference>
<dbReference type="InterPro" id="IPR002931">
    <property type="entry name" value="Transglutaminase-like"/>
</dbReference>
<keyword evidence="3" id="KW-0645">Protease</keyword>
<keyword evidence="3" id="KW-0378">Hydrolase</keyword>
<dbReference type="InterPro" id="IPR052901">
    <property type="entry name" value="Bact_TGase-like"/>
</dbReference>
<dbReference type="OrthoDB" id="9804872at2"/>
<dbReference type="InterPro" id="IPR021878">
    <property type="entry name" value="TgpA_N"/>
</dbReference>
<keyword evidence="1" id="KW-0472">Membrane</keyword>
<gene>
    <name evidence="3" type="ORF">C8D92_102297</name>
</gene>
<dbReference type="GO" id="GO:0006508">
    <property type="term" value="P:proteolysis"/>
    <property type="evidence" value="ECO:0007669"/>
    <property type="project" value="UniProtKB-KW"/>
</dbReference>
<feature type="transmembrane region" description="Helical" evidence="1">
    <location>
        <begin position="128"/>
        <end position="149"/>
    </location>
</feature>
<dbReference type="GO" id="GO:0008233">
    <property type="term" value="F:peptidase activity"/>
    <property type="evidence" value="ECO:0007669"/>
    <property type="project" value="UniProtKB-KW"/>
</dbReference>
<dbReference type="Pfam" id="PF01841">
    <property type="entry name" value="Transglut_core"/>
    <property type="match status" value="1"/>
</dbReference>
<evidence type="ECO:0000313" key="3">
    <source>
        <dbReference type="EMBL" id="PVY78257.1"/>
    </source>
</evidence>
<proteinExistence type="predicted"/>
<comment type="caution">
    <text evidence="3">The sequence shown here is derived from an EMBL/GenBank/DDBJ whole genome shotgun (WGS) entry which is preliminary data.</text>
</comment>
<dbReference type="RefSeq" id="WP_116918479.1">
    <property type="nucleotide sequence ID" value="NZ_QEKQ01000002.1"/>
</dbReference>
<dbReference type="Proteomes" id="UP000245887">
    <property type="component" value="Unassembled WGS sequence"/>
</dbReference>
<dbReference type="SMART" id="SM00460">
    <property type="entry name" value="TGc"/>
    <property type="match status" value="1"/>
</dbReference>
<evidence type="ECO:0000259" key="2">
    <source>
        <dbReference type="SMART" id="SM00460"/>
    </source>
</evidence>
<keyword evidence="1" id="KW-0812">Transmembrane</keyword>
<name>A0A2U1CZQ1_9GAMM</name>
<evidence type="ECO:0000313" key="4">
    <source>
        <dbReference type="Proteomes" id="UP000245887"/>
    </source>
</evidence>
<dbReference type="EMBL" id="QEKQ01000002">
    <property type="protein sequence ID" value="PVY78257.1"/>
    <property type="molecule type" value="Genomic_DNA"/>
</dbReference>
<sequence>MTAGLLPARALVWLMGGFAMLLAVQWQRLPLWLLAACLLLVIWRWLAQAGRVRLPGRILKGAVMLALITAYTASVGGRFTVETAGSFFVLAVALKWLETRTARDFYVLFFILCYLAAVNFLFQQGILWSLLNFFAILVLLIGLQVLNAPDLSHPLRSGGKRLAGLFLKTLPVVVLLFIFFPRLSPLWSVPLVSDQARTGISDTMAPGTISSLAQSSERAFRVTFPGEPPPHRERYWRALILDRYDGTEWTPSRDRPAEPAGKVMTEGSIGSLKDDEYDVLMEPTNRRWAFGLANSRAVSNNVERTEDGLFRFRRPADTAVQYRLARDGAPTGAPALSGRERDRYLRLPASGEVRSRQLARRLDRAHDSDRALIRTLMQRFRNQPYYYTLQPPAMPDDPVDTLLFDAQRGFCAHYASATAFVLRAAGIPSRIVVGYQGGSPGADNEYLIVRQYDAHAWVEAWIPGAGWRRIDPTAAISPARIEQGLQEAVADEGSFLSGEWASPEKYHDIELVRWASLQIDRINYHWQRWVVGYQGQTQMDLMGRLPGNWSLTKLGYLSAGVVGAALLVAGIVTAWRQRTGRHRDPVQRLFHRWRRQLARRGVDSSHIDTPVQLADRASARFPEQSRLHQAFARTINNYYYGEASGSERRRLRWLLKRMKGAGRTPG</sequence>
<feature type="transmembrane region" description="Helical" evidence="1">
    <location>
        <begin position="79"/>
        <end position="97"/>
    </location>
</feature>
<reference evidence="3 4" key="1">
    <citation type="submission" date="2018-04" db="EMBL/GenBank/DDBJ databases">
        <title>Genomic Encyclopedia of Type Strains, Phase IV (KMG-IV): sequencing the most valuable type-strain genomes for metagenomic binning, comparative biology and taxonomic classification.</title>
        <authorList>
            <person name="Goeker M."/>
        </authorList>
    </citation>
    <scope>NUCLEOTIDE SEQUENCE [LARGE SCALE GENOMIC DNA]</scope>
    <source>
        <strain evidence="3 4">DSM 28688</strain>
    </source>
</reference>
<dbReference type="SUPFAM" id="SSF54001">
    <property type="entry name" value="Cysteine proteinases"/>
    <property type="match status" value="1"/>
</dbReference>
<feature type="transmembrane region" description="Helical" evidence="1">
    <location>
        <begin position="554"/>
        <end position="575"/>
    </location>
</feature>
<feature type="transmembrane region" description="Helical" evidence="1">
    <location>
        <begin position="161"/>
        <end position="180"/>
    </location>
</feature>
<accession>A0A2U1CZQ1</accession>
<feature type="transmembrane region" description="Helical" evidence="1">
    <location>
        <begin position="58"/>
        <end position="73"/>
    </location>
</feature>
<feature type="transmembrane region" description="Helical" evidence="1">
    <location>
        <begin position="104"/>
        <end position="122"/>
    </location>
</feature>
<keyword evidence="1" id="KW-1133">Transmembrane helix</keyword>
<dbReference type="PANTHER" id="PTHR42736">
    <property type="entry name" value="PROTEIN-GLUTAMINE GAMMA-GLUTAMYLTRANSFERASE"/>
    <property type="match status" value="1"/>
</dbReference>
<organism evidence="3 4">
    <name type="scientific">Tamilnaduibacter salinus</name>
    <dbReference type="NCBI Taxonomy" id="1484056"/>
    <lineage>
        <taxon>Bacteria</taxon>
        <taxon>Pseudomonadati</taxon>
        <taxon>Pseudomonadota</taxon>
        <taxon>Gammaproteobacteria</taxon>
        <taxon>Pseudomonadales</taxon>
        <taxon>Marinobacteraceae</taxon>
        <taxon>Tamilnaduibacter</taxon>
    </lineage>
</organism>
<dbReference type="Gene3D" id="3.10.620.30">
    <property type="match status" value="1"/>
</dbReference>
<evidence type="ECO:0000256" key="1">
    <source>
        <dbReference type="SAM" id="Phobius"/>
    </source>
</evidence>